<evidence type="ECO:0000256" key="6">
    <source>
        <dbReference type="ARBA" id="ARBA00023316"/>
    </source>
</evidence>
<dbReference type="Gene3D" id="2.30.140.30">
    <property type="match status" value="1"/>
</dbReference>
<dbReference type="EMBL" id="JBHSOZ010000010">
    <property type="protein sequence ID" value="MFC5714150.1"/>
    <property type="molecule type" value="Genomic_DNA"/>
</dbReference>
<dbReference type="PRINTS" id="PR00725">
    <property type="entry name" value="DADACBPTASE1"/>
</dbReference>
<proteinExistence type="inferred from homology"/>
<keyword evidence="3 10" id="KW-0378">Hydrolase</keyword>
<dbReference type="PANTHER" id="PTHR21581">
    <property type="entry name" value="D-ALANYL-D-ALANINE CARBOXYPEPTIDASE"/>
    <property type="match status" value="1"/>
</dbReference>
<evidence type="ECO:0000256" key="8">
    <source>
        <dbReference type="SAM" id="SignalP"/>
    </source>
</evidence>
<sequence>MKRKLYGSLLVFFILFQLFPSAAEAAPFEVSGKGAVLIEAESGRVLYEKNKDQQMRIASITKIMTAIIAIESGKLDETVKVSGNAAYTEGSSLYLKPGENIKLEDLVFGLMLRSGNDSAVAIAEHVGGSLDGFVFLMNEKAQEIGMTNTRFANPHGLDDHEEHYSTAYDMALLTKYAMKNEKYQEVAGTKTYRASQEGEDWDRVWSNKNRLLTQLYEYCTGGKTGYTKRAGRTLVTTAEKDDMSLIAVTINAPSDWNDHIKMYEWTFENYDMEVLAKEGLLKETDDPFYEKKVLIPYTYRYPLTEEEKRNVKQQIVLYEPPSEERADSYIPPQPVGKLEYSLNGEPFHAIALYFKRDTSSDKEEGFWAKLRGLYRALSE</sequence>
<dbReference type="Proteomes" id="UP001596142">
    <property type="component" value="Unassembled WGS sequence"/>
</dbReference>
<evidence type="ECO:0000259" key="9">
    <source>
        <dbReference type="Pfam" id="PF00768"/>
    </source>
</evidence>
<dbReference type="InterPro" id="IPR012338">
    <property type="entry name" value="Beta-lactam/transpept-like"/>
</dbReference>
<name>A0ABW0YNR4_9BACI</name>
<evidence type="ECO:0000256" key="7">
    <source>
        <dbReference type="RuleBase" id="RU004016"/>
    </source>
</evidence>
<evidence type="ECO:0000256" key="2">
    <source>
        <dbReference type="ARBA" id="ARBA00022729"/>
    </source>
</evidence>
<gene>
    <name evidence="10" type="ORF">ACFPU1_15480</name>
</gene>
<keyword evidence="4" id="KW-0133">Cell shape</keyword>
<dbReference type="PANTHER" id="PTHR21581:SF33">
    <property type="entry name" value="D-ALANYL-D-ALANINE CARBOXYPEPTIDASE DACB"/>
    <property type="match status" value="1"/>
</dbReference>
<dbReference type="Pfam" id="PF00768">
    <property type="entry name" value="Peptidase_S11"/>
    <property type="match status" value="1"/>
</dbReference>
<feature type="chain" id="PRO_5047382527" evidence="8">
    <location>
        <begin position="26"/>
        <end position="379"/>
    </location>
</feature>
<dbReference type="SUPFAM" id="SSF56601">
    <property type="entry name" value="beta-lactamase/transpeptidase-like"/>
    <property type="match status" value="1"/>
</dbReference>
<keyword evidence="5" id="KW-0573">Peptidoglycan synthesis</keyword>
<dbReference type="InterPro" id="IPR018044">
    <property type="entry name" value="Peptidase_S11"/>
</dbReference>
<feature type="signal peptide" evidence="8">
    <location>
        <begin position="1"/>
        <end position="25"/>
    </location>
</feature>
<reference evidence="11" key="1">
    <citation type="journal article" date="2019" name="Int. J. Syst. Evol. Microbiol.">
        <title>The Global Catalogue of Microorganisms (GCM) 10K type strain sequencing project: providing services to taxonomists for standard genome sequencing and annotation.</title>
        <authorList>
            <consortium name="The Broad Institute Genomics Platform"/>
            <consortium name="The Broad Institute Genome Sequencing Center for Infectious Disease"/>
            <person name="Wu L."/>
            <person name="Ma J."/>
        </authorList>
    </citation>
    <scope>NUCLEOTIDE SEQUENCE [LARGE SCALE GENOMIC DNA]</scope>
    <source>
        <strain evidence="11">CECT 7184</strain>
    </source>
</reference>
<keyword evidence="11" id="KW-1185">Reference proteome</keyword>
<evidence type="ECO:0000313" key="11">
    <source>
        <dbReference type="Proteomes" id="UP001596142"/>
    </source>
</evidence>
<dbReference type="GO" id="GO:0004180">
    <property type="term" value="F:carboxypeptidase activity"/>
    <property type="evidence" value="ECO:0007669"/>
    <property type="project" value="UniProtKB-KW"/>
</dbReference>
<evidence type="ECO:0000256" key="3">
    <source>
        <dbReference type="ARBA" id="ARBA00022801"/>
    </source>
</evidence>
<dbReference type="EC" id="3.4.-.-" evidence="10"/>
<comment type="caution">
    <text evidence="10">The sequence shown here is derived from an EMBL/GenBank/DDBJ whole genome shotgun (WGS) entry which is preliminary data.</text>
</comment>
<dbReference type="RefSeq" id="WP_385942727.1">
    <property type="nucleotide sequence ID" value="NZ_JBHSOZ010000010.1"/>
</dbReference>
<organism evidence="10 11">
    <name type="scientific">Thalassorhabdus alkalitolerans</name>
    <dbReference type="NCBI Taxonomy" id="2282697"/>
    <lineage>
        <taxon>Bacteria</taxon>
        <taxon>Bacillati</taxon>
        <taxon>Bacillota</taxon>
        <taxon>Bacilli</taxon>
        <taxon>Bacillales</taxon>
        <taxon>Bacillaceae</taxon>
        <taxon>Thalassorhabdus</taxon>
    </lineage>
</organism>
<evidence type="ECO:0000256" key="1">
    <source>
        <dbReference type="ARBA" id="ARBA00007164"/>
    </source>
</evidence>
<dbReference type="InterPro" id="IPR001967">
    <property type="entry name" value="Peptidase_S11_N"/>
</dbReference>
<evidence type="ECO:0000256" key="5">
    <source>
        <dbReference type="ARBA" id="ARBA00022984"/>
    </source>
</evidence>
<dbReference type="Gene3D" id="3.40.710.10">
    <property type="entry name" value="DD-peptidase/beta-lactamase superfamily"/>
    <property type="match status" value="1"/>
</dbReference>
<evidence type="ECO:0000313" key="10">
    <source>
        <dbReference type="EMBL" id="MFC5714150.1"/>
    </source>
</evidence>
<comment type="similarity">
    <text evidence="1 7">Belongs to the peptidase S11 family.</text>
</comment>
<accession>A0ABW0YNR4</accession>
<keyword evidence="6" id="KW-0961">Cell wall biogenesis/degradation</keyword>
<evidence type="ECO:0000256" key="4">
    <source>
        <dbReference type="ARBA" id="ARBA00022960"/>
    </source>
</evidence>
<keyword evidence="10" id="KW-0121">Carboxypeptidase</keyword>
<feature type="domain" description="Peptidase S11 D-alanyl-D-alanine carboxypeptidase A N-terminal" evidence="9">
    <location>
        <begin position="25"/>
        <end position="253"/>
    </location>
</feature>
<keyword evidence="10" id="KW-0645">Protease</keyword>
<protein>
    <submittedName>
        <fullName evidence="10">D-alanyl-D-alanine carboxypeptidase family protein</fullName>
        <ecNumber evidence="10">3.4.-.-</ecNumber>
    </submittedName>
</protein>
<keyword evidence="2 8" id="KW-0732">Signal</keyword>